<sequence>MEFLLTLGIFLLAAGGLALGLVFGRGPVQTSCGGASCIKGAACDFCPNRKPEETP</sequence>
<accession>A0A285J0X3</accession>
<name>A0A285J0X3_9RHOB</name>
<dbReference type="AlphaFoldDB" id="A0A285J0X3"/>
<protein>
    <submittedName>
        <fullName evidence="1">Uncharacterized protein</fullName>
    </submittedName>
</protein>
<reference evidence="1 2" key="1">
    <citation type="submission" date="2017-09" db="EMBL/GenBank/DDBJ databases">
        <authorList>
            <person name="Ehlers B."/>
            <person name="Leendertz F.H."/>
        </authorList>
    </citation>
    <scope>NUCLEOTIDE SEQUENCE [LARGE SCALE GENOMIC DNA]</scope>
    <source>
        <strain evidence="1 2">CGMCC 1.12662</strain>
    </source>
</reference>
<evidence type="ECO:0000313" key="1">
    <source>
        <dbReference type="EMBL" id="SNY53959.1"/>
    </source>
</evidence>
<gene>
    <name evidence="1" type="ORF">SAMN06297129_2685</name>
</gene>
<organism evidence="1 2">
    <name type="scientific">Pseudooceanicola antarcticus</name>
    <dbReference type="NCBI Taxonomy" id="1247613"/>
    <lineage>
        <taxon>Bacteria</taxon>
        <taxon>Pseudomonadati</taxon>
        <taxon>Pseudomonadota</taxon>
        <taxon>Alphaproteobacteria</taxon>
        <taxon>Rhodobacterales</taxon>
        <taxon>Paracoccaceae</taxon>
        <taxon>Pseudooceanicola</taxon>
    </lineage>
</organism>
<dbReference type="Proteomes" id="UP000231655">
    <property type="component" value="Unassembled WGS sequence"/>
</dbReference>
<dbReference type="EMBL" id="OBEA01000005">
    <property type="protein sequence ID" value="SNY53959.1"/>
    <property type="molecule type" value="Genomic_DNA"/>
</dbReference>
<evidence type="ECO:0000313" key="2">
    <source>
        <dbReference type="Proteomes" id="UP000231655"/>
    </source>
</evidence>
<proteinExistence type="predicted"/>